<name>A0ABV4M8Y1_9VIBR</name>
<sequence length="48" mass="5345">MLDIVKQQLGRDKALLLAVHLDVFGLRIDIASDFKRQLLAQAIKVSIA</sequence>
<dbReference type="Proteomes" id="UP001569153">
    <property type="component" value="Unassembled WGS sequence"/>
</dbReference>
<evidence type="ECO:0000313" key="2">
    <source>
        <dbReference type="Proteomes" id="UP001569153"/>
    </source>
</evidence>
<comment type="caution">
    <text evidence="1">The sequence shown here is derived from an EMBL/GenBank/DDBJ whole genome shotgun (WGS) entry which is preliminary data.</text>
</comment>
<organism evidence="1 2">
    <name type="scientific">Vibrio cortegadensis</name>
    <dbReference type="NCBI Taxonomy" id="1328770"/>
    <lineage>
        <taxon>Bacteria</taxon>
        <taxon>Pseudomonadati</taxon>
        <taxon>Pseudomonadota</taxon>
        <taxon>Gammaproteobacteria</taxon>
        <taxon>Vibrionales</taxon>
        <taxon>Vibrionaceae</taxon>
        <taxon>Vibrio</taxon>
    </lineage>
</organism>
<dbReference type="EMBL" id="JBGOOT010000010">
    <property type="protein sequence ID" value="MEZ8195978.1"/>
    <property type="molecule type" value="Genomic_DNA"/>
</dbReference>
<proteinExistence type="predicted"/>
<protein>
    <submittedName>
        <fullName evidence="1">Uncharacterized protein</fullName>
    </submittedName>
</protein>
<evidence type="ECO:0000313" key="1">
    <source>
        <dbReference type="EMBL" id="MEZ8195978.1"/>
    </source>
</evidence>
<gene>
    <name evidence="1" type="ORF">ACED38_13955</name>
</gene>
<dbReference type="RefSeq" id="WP_371730713.1">
    <property type="nucleotide sequence ID" value="NZ_JBGOOT010000010.1"/>
</dbReference>
<accession>A0ABV4M8Y1</accession>
<keyword evidence="2" id="KW-1185">Reference proteome</keyword>
<reference evidence="1 2" key="1">
    <citation type="submission" date="2024-06" db="EMBL/GenBank/DDBJ databases">
        <authorList>
            <person name="Steensen K."/>
            <person name="Seneca J."/>
            <person name="Bartlau N."/>
            <person name="Yu A.X."/>
            <person name="Polz M.F."/>
        </authorList>
    </citation>
    <scope>NUCLEOTIDE SEQUENCE [LARGE SCALE GENOMIC DNA]</scope>
    <source>
        <strain evidence="1 2">FF146</strain>
    </source>
</reference>